<dbReference type="Gene3D" id="2.40.70.10">
    <property type="entry name" value="Acid Proteases"/>
    <property type="match status" value="2"/>
</dbReference>
<dbReference type="Proteomes" id="UP000694400">
    <property type="component" value="Chromosome 26"/>
</dbReference>
<dbReference type="InterPro" id="IPR001461">
    <property type="entry name" value="Aspartic_peptidase_A1"/>
</dbReference>
<evidence type="ECO:0000256" key="2">
    <source>
        <dbReference type="ARBA" id="ARBA00023157"/>
    </source>
</evidence>
<dbReference type="InterPro" id="IPR001969">
    <property type="entry name" value="Aspartic_peptidase_AS"/>
</dbReference>
<reference evidence="8" key="1">
    <citation type="submission" date="2019-08" db="EMBL/GenBank/DDBJ databases">
        <title>Three high-quality genomes provides insights into domestication of ducks.</title>
        <authorList>
            <person name="Hou Z.C."/>
            <person name="Zhu F."/>
            <person name="Yin Z.T."/>
            <person name="Zhang F."/>
        </authorList>
    </citation>
    <scope>NUCLEOTIDE SEQUENCE [LARGE SCALE GENOMIC DNA]</scope>
</reference>
<keyword evidence="5" id="KW-0064">Aspartyl protease</keyword>
<evidence type="ECO:0000259" key="7">
    <source>
        <dbReference type="PROSITE" id="PS51767"/>
    </source>
</evidence>
<dbReference type="Pfam" id="PF00026">
    <property type="entry name" value="Asp"/>
    <property type="match status" value="1"/>
</dbReference>
<sequence length="367" mass="39870">MKWLLLALVCLHLSEGLLRIPLKKGKSIREAMKEKGVLHEYLQQHRYHDPAYKFFSSFSSIYEPLSNSMEMSYYGEISIGTPPQNFLVLFDTGSSNLWVPSTLCQSQACTNHNLFNPNESSTFSTQDEYFSLQYGTGSLTGIFGYDTVTIQGLSITNQEFGLSETEPGTNFVYAPFDGILGLAFPSLSAGGATTVMQGMLQQSLLDSPVFSFYLSGQEGSQGGELVFGGVDPNLYTGQITWTPVTQACFSIGGQSSGWCSQGCQGIVDTGTSLLTVPTQVFTQLMQYIGAQADSDGQYVASCSNIGSMPTLTFVISGTSFPLPPSAYMLQSNSGYCTPLWILGDVFLRSYYSIYDMGNNQVGFATAV</sequence>
<dbReference type="InterPro" id="IPR021109">
    <property type="entry name" value="Peptidase_aspartic_dom_sf"/>
</dbReference>
<feature type="active site" evidence="3">
    <location>
        <position position="91"/>
    </location>
</feature>
<feature type="signal peptide" evidence="6">
    <location>
        <begin position="1"/>
        <end position="16"/>
    </location>
</feature>
<evidence type="ECO:0000313" key="9">
    <source>
        <dbReference type="Proteomes" id="UP000694400"/>
    </source>
</evidence>
<dbReference type="GO" id="GO:0004190">
    <property type="term" value="F:aspartic-type endopeptidase activity"/>
    <property type="evidence" value="ECO:0007669"/>
    <property type="project" value="UniProtKB-KW"/>
</dbReference>
<evidence type="ECO:0000256" key="6">
    <source>
        <dbReference type="SAM" id="SignalP"/>
    </source>
</evidence>
<dbReference type="FunFam" id="2.40.70.10:FF:000004">
    <property type="entry name" value="Pepsin A"/>
    <property type="match status" value="1"/>
</dbReference>
<dbReference type="SUPFAM" id="SSF50630">
    <property type="entry name" value="Acid proteases"/>
    <property type="match status" value="1"/>
</dbReference>
<dbReference type="PROSITE" id="PS00141">
    <property type="entry name" value="ASP_PROTEASE"/>
    <property type="match status" value="2"/>
</dbReference>
<dbReference type="Gene3D" id="6.10.140.60">
    <property type="match status" value="1"/>
</dbReference>
<dbReference type="Pfam" id="PF07966">
    <property type="entry name" value="A1_Propeptide"/>
    <property type="match status" value="1"/>
</dbReference>
<dbReference type="InterPro" id="IPR033121">
    <property type="entry name" value="PEPTIDASE_A1"/>
</dbReference>
<dbReference type="AlphaFoldDB" id="A0A8B9TLR1"/>
<evidence type="ECO:0000313" key="8">
    <source>
        <dbReference type="Ensembl" id="ENSAPLP00020022500.1"/>
    </source>
</evidence>
<reference evidence="8" key="3">
    <citation type="submission" date="2025-09" db="UniProtKB">
        <authorList>
            <consortium name="Ensembl"/>
        </authorList>
    </citation>
    <scope>IDENTIFICATION</scope>
</reference>
<keyword evidence="2 4" id="KW-1015">Disulfide bond</keyword>
<feature type="domain" description="Peptidase A1" evidence="7">
    <location>
        <begin position="73"/>
        <end position="364"/>
    </location>
</feature>
<feature type="active site" evidence="3">
    <location>
        <position position="268"/>
    </location>
</feature>
<keyword evidence="6" id="KW-0732">Signal</keyword>
<organism evidence="8 9">
    <name type="scientific">Anas platyrhynchos</name>
    <name type="common">Mallard</name>
    <name type="synonym">Anas boschas</name>
    <dbReference type="NCBI Taxonomy" id="8839"/>
    <lineage>
        <taxon>Eukaryota</taxon>
        <taxon>Metazoa</taxon>
        <taxon>Chordata</taxon>
        <taxon>Craniata</taxon>
        <taxon>Vertebrata</taxon>
        <taxon>Euteleostomi</taxon>
        <taxon>Archelosauria</taxon>
        <taxon>Archosauria</taxon>
        <taxon>Dinosauria</taxon>
        <taxon>Saurischia</taxon>
        <taxon>Theropoda</taxon>
        <taxon>Coelurosauria</taxon>
        <taxon>Aves</taxon>
        <taxon>Neognathae</taxon>
        <taxon>Galloanserae</taxon>
        <taxon>Anseriformes</taxon>
        <taxon>Anatidae</taxon>
        <taxon>Anatinae</taxon>
        <taxon>Anas</taxon>
    </lineage>
</organism>
<evidence type="ECO:0000256" key="5">
    <source>
        <dbReference type="RuleBase" id="RU000454"/>
    </source>
</evidence>
<dbReference type="GO" id="GO:0006508">
    <property type="term" value="P:proteolysis"/>
    <property type="evidence" value="ECO:0007669"/>
    <property type="project" value="UniProtKB-KW"/>
</dbReference>
<evidence type="ECO:0000256" key="1">
    <source>
        <dbReference type="ARBA" id="ARBA00007447"/>
    </source>
</evidence>
<protein>
    <recommendedName>
        <fullName evidence="7">Peptidase A1 domain-containing protein</fullName>
    </recommendedName>
</protein>
<keyword evidence="5" id="KW-0378">Hydrolase</keyword>
<dbReference type="Ensembl" id="ENSAPLT00020024294.1">
    <property type="protein sequence ID" value="ENSAPLP00020022500.1"/>
    <property type="gene ID" value="ENSAPLG00020015684.1"/>
</dbReference>
<feature type="disulfide bond" evidence="4">
    <location>
        <begin position="104"/>
        <end position="109"/>
    </location>
</feature>
<dbReference type="PANTHER" id="PTHR47966">
    <property type="entry name" value="BETA-SITE APP-CLEAVING ENZYME, ISOFORM A-RELATED"/>
    <property type="match status" value="1"/>
</dbReference>
<dbReference type="PROSITE" id="PS51767">
    <property type="entry name" value="PEPTIDASE_A1"/>
    <property type="match status" value="1"/>
</dbReference>
<dbReference type="InterPro" id="IPR012848">
    <property type="entry name" value="Aspartic_peptidase_N"/>
</dbReference>
<dbReference type="PRINTS" id="PR00792">
    <property type="entry name" value="PEPSIN"/>
</dbReference>
<reference evidence="8" key="2">
    <citation type="submission" date="2025-08" db="UniProtKB">
        <authorList>
            <consortium name="Ensembl"/>
        </authorList>
    </citation>
    <scope>IDENTIFICATION</scope>
</reference>
<comment type="similarity">
    <text evidence="1 5">Belongs to the peptidase A1 family.</text>
</comment>
<evidence type="ECO:0000256" key="4">
    <source>
        <dbReference type="PIRSR" id="PIRSR601461-2"/>
    </source>
</evidence>
<dbReference type="PANTHER" id="PTHR47966:SF66">
    <property type="entry name" value="PEPSINOGEN C"/>
    <property type="match status" value="1"/>
</dbReference>
<accession>A0A8B9TLR1</accession>
<proteinExistence type="inferred from homology"/>
<evidence type="ECO:0000256" key="3">
    <source>
        <dbReference type="PIRSR" id="PIRSR601461-1"/>
    </source>
</evidence>
<keyword evidence="5" id="KW-0645">Protease</keyword>
<feature type="chain" id="PRO_5034224707" description="Peptidase A1 domain-containing protein" evidence="6">
    <location>
        <begin position="17"/>
        <end position="367"/>
    </location>
</feature>
<name>A0A8B9TLR1_ANAPL</name>